<comment type="caution">
    <text evidence="2">The sequence shown here is derived from an EMBL/GenBank/DDBJ whole genome shotgun (WGS) entry which is preliminary data.</text>
</comment>
<dbReference type="Pfam" id="PF02464">
    <property type="entry name" value="CinA"/>
    <property type="match status" value="1"/>
</dbReference>
<evidence type="ECO:0000313" key="3">
    <source>
        <dbReference type="Proteomes" id="UP000608154"/>
    </source>
</evidence>
<feature type="domain" description="CinA C-terminal" evidence="1">
    <location>
        <begin position="17"/>
        <end position="166"/>
    </location>
</feature>
<name>A0A916X6A5_9SPHN</name>
<dbReference type="Proteomes" id="UP000608154">
    <property type="component" value="Unassembled WGS sequence"/>
</dbReference>
<dbReference type="NCBIfam" id="TIGR00199">
    <property type="entry name" value="PncC_domain"/>
    <property type="match status" value="1"/>
</dbReference>
<reference evidence="2" key="2">
    <citation type="submission" date="2020-09" db="EMBL/GenBank/DDBJ databases">
        <authorList>
            <person name="Sun Q."/>
            <person name="Zhou Y."/>
        </authorList>
    </citation>
    <scope>NUCLEOTIDE SEQUENCE</scope>
    <source>
        <strain evidence="2">CGMCC 1.15095</strain>
    </source>
</reference>
<organism evidence="2 3">
    <name type="scientific">Novosphingobium endophyticum</name>
    <dbReference type="NCBI Taxonomy" id="1955250"/>
    <lineage>
        <taxon>Bacteria</taxon>
        <taxon>Pseudomonadati</taxon>
        <taxon>Pseudomonadota</taxon>
        <taxon>Alphaproteobacteria</taxon>
        <taxon>Sphingomonadales</taxon>
        <taxon>Sphingomonadaceae</taxon>
        <taxon>Novosphingobium</taxon>
    </lineage>
</organism>
<dbReference type="RefSeq" id="WP_188772131.1">
    <property type="nucleotide sequence ID" value="NZ_BMHK01000019.1"/>
</dbReference>
<dbReference type="InterPro" id="IPR036653">
    <property type="entry name" value="CinA-like_C"/>
</dbReference>
<accession>A0A916X6A5</accession>
<dbReference type="AlphaFoldDB" id="A0A916X6A5"/>
<evidence type="ECO:0000259" key="1">
    <source>
        <dbReference type="Pfam" id="PF02464"/>
    </source>
</evidence>
<keyword evidence="3" id="KW-1185">Reference proteome</keyword>
<dbReference type="Gene3D" id="3.90.950.20">
    <property type="entry name" value="CinA-like"/>
    <property type="match status" value="1"/>
</dbReference>
<proteinExistence type="predicted"/>
<dbReference type="SUPFAM" id="SSF142433">
    <property type="entry name" value="CinA-like"/>
    <property type="match status" value="1"/>
</dbReference>
<dbReference type="EMBL" id="BMHK01000019">
    <property type="protein sequence ID" value="GGC07428.1"/>
    <property type="molecule type" value="Genomic_DNA"/>
</dbReference>
<dbReference type="InterPro" id="IPR008136">
    <property type="entry name" value="CinA_C"/>
</dbReference>
<gene>
    <name evidence="2" type="ORF">GCM10011494_27560</name>
</gene>
<reference evidence="2" key="1">
    <citation type="journal article" date="2014" name="Int. J. Syst. Evol. Microbiol.">
        <title>Complete genome sequence of Corynebacterium casei LMG S-19264T (=DSM 44701T), isolated from a smear-ripened cheese.</title>
        <authorList>
            <consortium name="US DOE Joint Genome Institute (JGI-PGF)"/>
            <person name="Walter F."/>
            <person name="Albersmeier A."/>
            <person name="Kalinowski J."/>
            <person name="Ruckert C."/>
        </authorList>
    </citation>
    <scope>NUCLEOTIDE SEQUENCE</scope>
    <source>
        <strain evidence="2">CGMCC 1.15095</strain>
    </source>
</reference>
<sequence>MAEALEPALPDRIIRKAETVLDLAHSRKLMLVTAESCTGGLLASLLTDVSGRGHVFERGIVAYSDDAKCDLLAIERDVVDGCGAVSREVAEAMARGALARSRGDIALAITGFAGPGTPEDEEGLVHFACARHGFAVLHREAHFGAIGRAGVRRASLEAALELIEEALNL</sequence>
<protein>
    <recommendedName>
        <fullName evidence="1">CinA C-terminal domain-containing protein</fullName>
    </recommendedName>
</protein>
<evidence type="ECO:0000313" key="2">
    <source>
        <dbReference type="EMBL" id="GGC07428.1"/>
    </source>
</evidence>